<dbReference type="GO" id="GO:0016301">
    <property type="term" value="F:kinase activity"/>
    <property type="evidence" value="ECO:0007669"/>
    <property type="project" value="UniProtKB-KW"/>
</dbReference>
<sequence>MSPYWELTFDAEGDVNAGQRSRIERQAAAEGVTDLLFFSHGWNNDRSIATRLYSRFFAPFPGLAEPGQKLGYVGVLWPAMRFTDEPIPDFPAAAAPPGRPGRAPDPGLDETTRRVLGAQFPGRVHTVARISELLTERPEGEPERYAEFLRLLRRLLELDPNNPTRDIAPDMADEPAAAAVPLALAADSDADAEAVFAEFAAALDQAAPDPQRPAALWDGGRELLRQATYYAMKRRAGTIGQRGLGPALIRIAKAAPDARQHLIGHSFGARLVSYALRALPATAGQVGSVTLLQGAFSHYAFAPKLPHDKGQSGALNGMQRRVAGPVVSCYSEHDGALRTFYPLAARMARDDQSLLPGADRWGAIGFAGIKAVTGCKNLTLKEALAEDALPAKGCVSVNAAAVVKRGGGPVGAHSDICHKELARLVLAAGRAGR</sequence>
<dbReference type="EMBL" id="JAAKZV010000104">
    <property type="protein sequence ID" value="NGN66643.1"/>
    <property type="molecule type" value="Genomic_DNA"/>
</dbReference>
<protein>
    <submittedName>
        <fullName evidence="1">Serine-threonine protein kinase</fullName>
    </submittedName>
</protein>
<evidence type="ECO:0000313" key="2">
    <source>
        <dbReference type="Proteomes" id="UP000481583"/>
    </source>
</evidence>
<accession>A0A6G4U3I6</accession>
<name>A0A6G4U3I6_9ACTN</name>
<gene>
    <name evidence="1" type="ORF">G5C51_22405</name>
</gene>
<dbReference type="AlphaFoldDB" id="A0A6G4U3I6"/>
<dbReference type="SUPFAM" id="SSF53474">
    <property type="entry name" value="alpha/beta-Hydrolases"/>
    <property type="match status" value="1"/>
</dbReference>
<evidence type="ECO:0000313" key="1">
    <source>
        <dbReference type="EMBL" id="NGN66643.1"/>
    </source>
</evidence>
<organism evidence="1 2">
    <name type="scientific">Streptomyces coryli</name>
    <dbReference type="NCBI Taxonomy" id="1128680"/>
    <lineage>
        <taxon>Bacteria</taxon>
        <taxon>Bacillati</taxon>
        <taxon>Actinomycetota</taxon>
        <taxon>Actinomycetes</taxon>
        <taxon>Kitasatosporales</taxon>
        <taxon>Streptomycetaceae</taxon>
        <taxon>Streptomyces</taxon>
    </lineage>
</organism>
<proteinExistence type="predicted"/>
<dbReference type="Gene3D" id="3.40.50.1820">
    <property type="entry name" value="alpha/beta hydrolase"/>
    <property type="match status" value="1"/>
</dbReference>
<dbReference type="Proteomes" id="UP000481583">
    <property type="component" value="Unassembled WGS sequence"/>
</dbReference>
<dbReference type="InterPro" id="IPR029058">
    <property type="entry name" value="AB_hydrolase_fold"/>
</dbReference>
<keyword evidence="1" id="KW-0418">Kinase</keyword>
<keyword evidence="1" id="KW-0808">Transferase</keyword>
<keyword evidence="2" id="KW-1185">Reference proteome</keyword>
<comment type="caution">
    <text evidence="1">The sequence shown here is derived from an EMBL/GenBank/DDBJ whole genome shotgun (WGS) entry which is preliminary data.</text>
</comment>
<reference evidence="1 2" key="1">
    <citation type="submission" date="2020-02" db="EMBL/GenBank/DDBJ databases">
        <title>Whole-genome analyses of novel actinobacteria.</title>
        <authorList>
            <person name="Sahin N."/>
        </authorList>
    </citation>
    <scope>NUCLEOTIDE SEQUENCE [LARGE SCALE GENOMIC DNA]</scope>
    <source>
        <strain evidence="1 2">A7024</strain>
    </source>
</reference>